<dbReference type="InterPro" id="IPR001025">
    <property type="entry name" value="BAH_dom"/>
</dbReference>
<keyword evidence="2" id="KW-0677">Repeat</keyword>
<feature type="domain" description="Bromo" evidence="10">
    <location>
        <begin position="26"/>
        <end position="96"/>
    </location>
</feature>
<name>A0A2G8SAQ6_9APHY</name>
<feature type="compositionally biased region" description="Low complexity" evidence="9">
    <location>
        <begin position="681"/>
        <end position="702"/>
    </location>
</feature>
<protein>
    <recommendedName>
        <fullName evidence="14">Bromo domain-containing protein</fullName>
    </recommendedName>
</protein>
<reference evidence="12 13" key="1">
    <citation type="journal article" date="2015" name="Sci. Rep.">
        <title>Chromosome-level genome map provides insights into diverse defense mechanisms in the medicinal fungus Ganoderma sinense.</title>
        <authorList>
            <person name="Zhu Y."/>
            <person name="Xu J."/>
            <person name="Sun C."/>
            <person name="Zhou S."/>
            <person name="Xu H."/>
            <person name="Nelson D.R."/>
            <person name="Qian J."/>
            <person name="Song J."/>
            <person name="Luo H."/>
            <person name="Xiang L."/>
            <person name="Li Y."/>
            <person name="Xu Z."/>
            <person name="Ji A."/>
            <person name="Wang L."/>
            <person name="Lu S."/>
            <person name="Hayward A."/>
            <person name="Sun W."/>
            <person name="Li X."/>
            <person name="Schwartz D.C."/>
            <person name="Wang Y."/>
            <person name="Chen S."/>
        </authorList>
    </citation>
    <scope>NUCLEOTIDE SEQUENCE [LARGE SCALE GENOMIC DNA]</scope>
    <source>
        <strain evidence="12 13">ZZ0214-1</strain>
    </source>
</reference>
<keyword evidence="7" id="KW-0539">Nucleus</keyword>
<evidence type="ECO:0000259" key="10">
    <source>
        <dbReference type="PROSITE" id="PS50014"/>
    </source>
</evidence>
<dbReference type="GO" id="GO:0006338">
    <property type="term" value="P:chromatin remodeling"/>
    <property type="evidence" value="ECO:0007669"/>
    <property type="project" value="InterPro"/>
</dbReference>
<dbReference type="PROSITE" id="PS51038">
    <property type="entry name" value="BAH"/>
    <property type="match status" value="1"/>
</dbReference>
<comment type="subcellular location">
    <subcellularLocation>
        <location evidence="1">Nucleus</location>
    </subcellularLocation>
</comment>
<dbReference type="GO" id="GO:0006368">
    <property type="term" value="P:transcription elongation by RNA polymerase II"/>
    <property type="evidence" value="ECO:0007669"/>
    <property type="project" value="TreeGrafter"/>
</dbReference>
<evidence type="ECO:0008006" key="14">
    <source>
        <dbReference type="Google" id="ProtNLM"/>
    </source>
</evidence>
<dbReference type="PANTHER" id="PTHR16062:SF21">
    <property type="entry name" value="CHROMATIN STRUCTURE-REMODELING COMPLEX SUBUNIT RSC1-RELATED"/>
    <property type="match status" value="1"/>
</dbReference>
<feature type="domain" description="BAH" evidence="11">
    <location>
        <begin position="424"/>
        <end position="568"/>
    </location>
</feature>
<evidence type="ECO:0000256" key="2">
    <source>
        <dbReference type="ARBA" id="ARBA00022737"/>
    </source>
</evidence>
<feature type="compositionally biased region" description="Basic and acidic residues" evidence="9">
    <location>
        <begin position="623"/>
        <end position="634"/>
    </location>
</feature>
<dbReference type="InterPro" id="IPR001487">
    <property type="entry name" value="Bromodomain"/>
</dbReference>
<feature type="region of interest" description="Disordered" evidence="9">
    <location>
        <begin position="114"/>
        <end position="223"/>
    </location>
</feature>
<evidence type="ECO:0000313" key="13">
    <source>
        <dbReference type="Proteomes" id="UP000230002"/>
    </source>
</evidence>
<organism evidence="12 13">
    <name type="scientific">Ganoderma sinense ZZ0214-1</name>
    <dbReference type="NCBI Taxonomy" id="1077348"/>
    <lineage>
        <taxon>Eukaryota</taxon>
        <taxon>Fungi</taxon>
        <taxon>Dikarya</taxon>
        <taxon>Basidiomycota</taxon>
        <taxon>Agaricomycotina</taxon>
        <taxon>Agaricomycetes</taxon>
        <taxon>Polyporales</taxon>
        <taxon>Polyporaceae</taxon>
        <taxon>Ganoderma</taxon>
    </lineage>
</organism>
<dbReference type="GO" id="GO:0016586">
    <property type="term" value="C:RSC-type complex"/>
    <property type="evidence" value="ECO:0007669"/>
    <property type="project" value="InterPro"/>
</dbReference>
<dbReference type="OrthoDB" id="1742084at2759"/>
<dbReference type="Gene3D" id="2.30.30.490">
    <property type="match status" value="1"/>
</dbReference>
<comment type="caution">
    <text evidence="12">The sequence shown here is derived from an EMBL/GenBank/DDBJ whole genome shotgun (WGS) entry which is preliminary data.</text>
</comment>
<proteinExistence type="predicted"/>
<evidence type="ECO:0000256" key="4">
    <source>
        <dbReference type="ARBA" id="ARBA00023015"/>
    </source>
</evidence>
<feature type="compositionally biased region" description="Low complexity" evidence="9">
    <location>
        <begin position="198"/>
        <end position="207"/>
    </location>
</feature>
<sequence>MPLTAAQKTAIDEVVRAITSASSRRAKRRLADMFLELVDKEYWPEYYQVIPQPRCINGIKANLAQNKYKNPLEVFDDLNLVFLNALHYNEDASQIAKDATTLKGILHSEWSQRSVLPAPPPIPAPATHKGNAPKDPKERAAAPPPPAKSQTIAASSSKSQSRSSTKPASPPHVDQSPVPSPTHVSQSQSNDVKKEPTPAKAKAPTPEVDLPQDMDVDIGGTPEPEPVMQDLARDNESQDIIRQLEKGLPRWQGFADVGWVEDIAPDRMVDIVTTLSKYRDESGDRPAASLEGVPEETSIPDLSFNFPLSLRLVETRARMNYYETSQSFDKDMSQLFLKARRWYELGTDAYGNVLTLQRFYQALTSPKPPASPHSSPTKFASLPAGPGTATPLHSSEGDPATRVTTFRVSEKDKKIVDEVNYKGWTIRLADWLHLSNPDDPSRPIVAHVFRCFVSEEAGEGSLAFQYAGTIGLNRRVGSALPNRRRNAELLGALQTFHPSDRQFWEQEVFKTGHFADHPLEDIVEKIAVQFTARHVRGRPRPPCWHPGWPLYVCDSRYNDRERVFVKIKNWNSCIPEEVRKNEEFMPIYPFERPVFPRQHASPFLGTAKITAPGGLVDENANQAEKDKAEVEKPDSSSAAAGGGGPGTRNRTRPKRTVVQKAEADKAAAAAASRGVSAVPMQPSTSQSSSYQQQAQQPQYAQAYPPPREDRSIVAAAGGLSALGSSAAMEELPAETARHFDRDPETNEVLWFAGPPVDIVHTPPPRHSLKYLAHLARKRNGQHREHAMDVDGASPPKRRKMPLTATETLAALLKEHGLDQGPS</sequence>
<dbReference type="Gene3D" id="1.20.920.10">
    <property type="entry name" value="Bromodomain-like"/>
    <property type="match status" value="2"/>
</dbReference>
<dbReference type="Pfam" id="PF01426">
    <property type="entry name" value="BAH"/>
    <property type="match status" value="1"/>
</dbReference>
<keyword evidence="5 8" id="KW-0103">Bromodomain</keyword>
<evidence type="ECO:0000256" key="8">
    <source>
        <dbReference type="PROSITE-ProRule" id="PRU00035"/>
    </source>
</evidence>
<evidence type="ECO:0000256" key="7">
    <source>
        <dbReference type="ARBA" id="ARBA00023242"/>
    </source>
</evidence>
<feature type="compositionally biased region" description="Low complexity" evidence="9">
    <location>
        <begin position="148"/>
        <end position="167"/>
    </location>
</feature>
<accession>A0A2G8SAQ6</accession>
<keyword evidence="4" id="KW-0805">Transcription regulation</keyword>
<dbReference type="InterPro" id="IPR036427">
    <property type="entry name" value="Bromodomain-like_sf"/>
</dbReference>
<dbReference type="Proteomes" id="UP000230002">
    <property type="component" value="Unassembled WGS sequence"/>
</dbReference>
<feature type="region of interest" description="Disordered" evidence="9">
    <location>
        <begin position="365"/>
        <end position="400"/>
    </location>
</feature>
<keyword evidence="6" id="KW-0804">Transcription</keyword>
<dbReference type="SUPFAM" id="SSF47370">
    <property type="entry name" value="Bromodomain"/>
    <property type="match status" value="2"/>
</dbReference>
<dbReference type="PRINTS" id="PR00503">
    <property type="entry name" value="BROMODOMAIN"/>
</dbReference>
<evidence type="ECO:0000256" key="6">
    <source>
        <dbReference type="ARBA" id="ARBA00023163"/>
    </source>
</evidence>
<dbReference type="Pfam" id="PF00439">
    <property type="entry name" value="Bromodomain"/>
    <property type="match status" value="1"/>
</dbReference>
<evidence type="ECO:0000256" key="1">
    <source>
        <dbReference type="ARBA" id="ARBA00004123"/>
    </source>
</evidence>
<dbReference type="PANTHER" id="PTHR16062">
    <property type="entry name" value="SWI/SNF-RELATED"/>
    <property type="match status" value="1"/>
</dbReference>
<feature type="region of interest" description="Disordered" evidence="9">
    <location>
        <begin position="623"/>
        <end position="706"/>
    </location>
</feature>
<evidence type="ECO:0000256" key="9">
    <source>
        <dbReference type="SAM" id="MobiDB-lite"/>
    </source>
</evidence>
<evidence type="ECO:0000313" key="12">
    <source>
        <dbReference type="EMBL" id="PIL30846.1"/>
    </source>
</evidence>
<evidence type="ECO:0000256" key="5">
    <source>
        <dbReference type="ARBA" id="ARBA00023117"/>
    </source>
</evidence>
<keyword evidence="13" id="KW-1185">Reference proteome</keyword>
<gene>
    <name evidence="12" type="ORF">GSI_07014</name>
</gene>
<dbReference type="PROSITE" id="PS50014">
    <property type="entry name" value="BROMODOMAIN_2"/>
    <property type="match status" value="1"/>
</dbReference>
<dbReference type="EMBL" id="AYKW01000013">
    <property type="protein sequence ID" value="PIL30846.1"/>
    <property type="molecule type" value="Genomic_DNA"/>
</dbReference>
<dbReference type="InterPro" id="IPR037382">
    <property type="entry name" value="Rsc/polybromo"/>
</dbReference>
<keyword evidence="3" id="KW-0156">Chromatin regulator</keyword>
<evidence type="ECO:0000256" key="3">
    <source>
        <dbReference type="ARBA" id="ARBA00022853"/>
    </source>
</evidence>
<dbReference type="SMART" id="SM00297">
    <property type="entry name" value="BROMO"/>
    <property type="match status" value="1"/>
</dbReference>
<dbReference type="GO" id="GO:0003682">
    <property type="term" value="F:chromatin binding"/>
    <property type="evidence" value="ECO:0007669"/>
    <property type="project" value="InterPro"/>
</dbReference>
<dbReference type="CDD" id="cd04369">
    <property type="entry name" value="Bromodomain"/>
    <property type="match status" value="1"/>
</dbReference>
<dbReference type="STRING" id="1077348.A0A2G8SAQ6"/>
<feature type="region of interest" description="Disordered" evidence="9">
    <location>
        <begin position="778"/>
        <end position="800"/>
    </location>
</feature>
<dbReference type="InterPro" id="IPR043151">
    <property type="entry name" value="BAH_sf"/>
</dbReference>
<evidence type="ECO:0000259" key="11">
    <source>
        <dbReference type="PROSITE" id="PS51038"/>
    </source>
</evidence>
<dbReference type="AlphaFoldDB" id="A0A2G8SAQ6"/>